<name>A0ABC8VL59_9POAL</name>
<organism evidence="1 2">
    <name type="scientific">Urochloa decumbens</name>
    <dbReference type="NCBI Taxonomy" id="240449"/>
    <lineage>
        <taxon>Eukaryota</taxon>
        <taxon>Viridiplantae</taxon>
        <taxon>Streptophyta</taxon>
        <taxon>Embryophyta</taxon>
        <taxon>Tracheophyta</taxon>
        <taxon>Spermatophyta</taxon>
        <taxon>Magnoliopsida</taxon>
        <taxon>Liliopsida</taxon>
        <taxon>Poales</taxon>
        <taxon>Poaceae</taxon>
        <taxon>PACMAD clade</taxon>
        <taxon>Panicoideae</taxon>
        <taxon>Panicodae</taxon>
        <taxon>Paniceae</taxon>
        <taxon>Melinidinae</taxon>
        <taxon>Urochloa</taxon>
    </lineage>
</organism>
<sequence length="153" mass="17450">MAGCDKSKEGELGARSLRSLRRAARSLMIKKASAKEQSEILRLKREVMALLDRTAAEEQPAAGKKKVIIKTPVPRAAIEAMISKRYNPLRGFREENLAIYPQDVRESYFRRKAIDDKVIEYQQALVKQFRKKGYADDYSEVEVDTDSEVNVVD</sequence>
<dbReference type="AlphaFoldDB" id="A0ABC8VL59"/>
<keyword evidence="2" id="KW-1185">Reference proteome</keyword>
<proteinExistence type="predicted"/>
<evidence type="ECO:0000313" key="1">
    <source>
        <dbReference type="EMBL" id="CAL4893008.1"/>
    </source>
</evidence>
<reference evidence="2" key="1">
    <citation type="submission" date="2024-06" db="EMBL/GenBank/DDBJ databases">
        <authorList>
            <person name="Ryan C."/>
        </authorList>
    </citation>
    <scope>NUCLEOTIDE SEQUENCE [LARGE SCALE GENOMIC DNA]</scope>
</reference>
<protein>
    <submittedName>
        <fullName evidence="1">Uncharacterized protein</fullName>
    </submittedName>
</protein>
<dbReference type="Proteomes" id="UP001497457">
    <property type="component" value="Chromosome 10rd"/>
</dbReference>
<gene>
    <name evidence="1" type="ORF">URODEC1_LOCUS4539</name>
</gene>
<dbReference type="EMBL" id="OZ075120">
    <property type="protein sequence ID" value="CAL4893008.1"/>
    <property type="molecule type" value="Genomic_DNA"/>
</dbReference>
<accession>A0ABC8VL59</accession>
<evidence type="ECO:0000313" key="2">
    <source>
        <dbReference type="Proteomes" id="UP001497457"/>
    </source>
</evidence>
<reference evidence="1 2" key="2">
    <citation type="submission" date="2024-10" db="EMBL/GenBank/DDBJ databases">
        <authorList>
            <person name="Ryan C."/>
        </authorList>
    </citation>
    <scope>NUCLEOTIDE SEQUENCE [LARGE SCALE GENOMIC DNA]</scope>
</reference>